<dbReference type="PANTHER" id="PTHR37422">
    <property type="entry name" value="TEICHURONIC ACID BIOSYNTHESIS PROTEIN TUAE"/>
    <property type="match status" value="1"/>
</dbReference>
<keyword evidence="4 5" id="KW-0472">Membrane</keyword>
<evidence type="ECO:0000313" key="7">
    <source>
        <dbReference type="EMBL" id="MBC8317773.1"/>
    </source>
</evidence>
<keyword evidence="2 5" id="KW-0812">Transmembrane</keyword>
<evidence type="ECO:0000256" key="3">
    <source>
        <dbReference type="ARBA" id="ARBA00022989"/>
    </source>
</evidence>
<feature type="transmembrane region" description="Helical" evidence="5">
    <location>
        <begin position="61"/>
        <end position="83"/>
    </location>
</feature>
<feature type="domain" description="O-antigen ligase-related" evidence="6">
    <location>
        <begin position="243"/>
        <end position="388"/>
    </location>
</feature>
<evidence type="ECO:0000256" key="4">
    <source>
        <dbReference type="ARBA" id="ARBA00023136"/>
    </source>
</evidence>
<name>A0A8J6NF95_9BACT</name>
<protein>
    <submittedName>
        <fullName evidence="7">O-antigen ligase family protein</fullName>
    </submittedName>
</protein>
<dbReference type="PANTHER" id="PTHR37422:SF23">
    <property type="entry name" value="TEICHURONIC ACID BIOSYNTHESIS PROTEIN TUAE"/>
    <property type="match status" value="1"/>
</dbReference>
<dbReference type="InterPro" id="IPR007016">
    <property type="entry name" value="O-antigen_ligase-rel_domated"/>
</dbReference>
<dbReference type="GO" id="GO:0016020">
    <property type="term" value="C:membrane"/>
    <property type="evidence" value="ECO:0007669"/>
    <property type="project" value="UniProtKB-SubCell"/>
</dbReference>
<comment type="subcellular location">
    <subcellularLocation>
        <location evidence="1">Membrane</location>
        <topology evidence="1">Multi-pass membrane protein</topology>
    </subcellularLocation>
</comment>
<feature type="transmembrane region" description="Helical" evidence="5">
    <location>
        <begin position="194"/>
        <end position="213"/>
    </location>
</feature>
<feature type="transmembrane region" description="Helical" evidence="5">
    <location>
        <begin position="260"/>
        <end position="279"/>
    </location>
</feature>
<evidence type="ECO:0000256" key="2">
    <source>
        <dbReference type="ARBA" id="ARBA00022692"/>
    </source>
</evidence>
<feature type="transmembrane region" description="Helical" evidence="5">
    <location>
        <begin position="120"/>
        <end position="138"/>
    </location>
</feature>
<evidence type="ECO:0000313" key="8">
    <source>
        <dbReference type="Proteomes" id="UP000614424"/>
    </source>
</evidence>
<feature type="transmembrane region" description="Helical" evidence="5">
    <location>
        <begin position="7"/>
        <end position="24"/>
    </location>
</feature>
<keyword evidence="7" id="KW-0436">Ligase</keyword>
<dbReference type="GO" id="GO:0016874">
    <property type="term" value="F:ligase activity"/>
    <property type="evidence" value="ECO:0007669"/>
    <property type="project" value="UniProtKB-KW"/>
</dbReference>
<feature type="transmembrane region" description="Helical" evidence="5">
    <location>
        <begin position="411"/>
        <end position="430"/>
    </location>
</feature>
<dbReference type="InterPro" id="IPR051533">
    <property type="entry name" value="WaaL-like"/>
</dbReference>
<accession>A0A8J6NF95</accession>
<dbReference type="SUPFAM" id="SSF48452">
    <property type="entry name" value="TPR-like"/>
    <property type="match status" value="2"/>
</dbReference>
<keyword evidence="3 5" id="KW-1133">Transmembrane helix</keyword>
<dbReference type="AlphaFoldDB" id="A0A8J6NF95"/>
<comment type="caution">
    <text evidence="7">The sequence shown here is derived from an EMBL/GenBank/DDBJ whole genome shotgun (WGS) entry which is preliminary data.</text>
</comment>
<reference evidence="7 8" key="1">
    <citation type="submission" date="2020-08" db="EMBL/GenBank/DDBJ databases">
        <title>Bridging the membrane lipid divide: bacteria of the FCB group superphylum have the potential to synthesize archaeal ether lipids.</title>
        <authorList>
            <person name="Villanueva L."/>
            <person name="Von Meijenfeldt F.A.B."/>
            <person name="Westbye A.B."/>
            <person name="Yadav S."/>
            <person name="Hopmans E.C."/>
            <person name="Dutilh B.E."/>
            <person name="Sinninghe Damste J.S."/>
        </authorList>
    </citation>
    <scope>NUCLEOTIDE SEQUENCE [LARGE SCALE GENOMIC DNA]</scope>
    <source>
        <strain evidence="7">NIOZ-UU47</strain>
    </source>
</reference>
<dbReference type="Gene3D" id="1.25.40.10">
    <property type="entry name" value="Tetratricopeptide repeat domain"/>
    <property type="match status" value="1"/>
</dbReference>
<feature type="transmembrane region" description="Helical" evidence="5">
    <location>
        <begin position="475"/>
        <end position="502"/>
    </location>
</feature>
<feature type="transmembrane region" description="Helical" evidence="5">
    <location>
        <begin position="379"/>
        <end position="399"/>
    </location>
</feature>
<dbReference type="EMBL" id="JACNJZ010000104">
    <property type="protein sequence ID" value="MBC8317773.1"/>
    <property type="molecule type" value="Genomic_DNA"/>
</dbReference>
<evidence type="ECO:0000256" key="5">
    <source>
        <dbReference type="SAM" id="Phobius"/>
    </source>
</evidence>
<feature type="transmembrane region" description="Helical" evidence="5">
    <location>
        <begin position="30"/>
        <end position="49"/>
    </location>
</feature>
<organism evidence="7 8">
    <name type="scientific">Candidatus Desulfobia pelagia</name>
    <dbReference type="NCBI Taxonomy" id="2841692"/>
    <lineage>
        <taxon>Bacteria</taxon>
        <taxon>Pseudomonadati</taxon>
        <taxon>Thermodesulfobacteriota</taxon>
        <taxon>Desulfobulbia</taxon>
        <taxon>Desulfobulbales</taxon>
        <taxon>Desulfobulbaceae</taxon>
        <taxon>Candidatus Desulfobia</taxon>
    </lineage>
</organism>
<dbReference type="Proteomes" id="UP000614424">
    <property type="component" value="Unassembled WGS sequence"/>
</dbReference>
<feature type="transmembrane region" description="Helical" evidence="5">
    <location>
        <begin position="234"/>
        <end position="254"/>
    </location>
</feature>
<feature type="transmembrane region" description="Helical" evidence="5">
    <location>
        <begin position="147"/>
        <end position="166"/>
    </location>
</feature>
<evidence type="ECO:0000259" key="6">
    <source>
        <dbReference type="Pfam" id="PF04932"/>
    </source>
</evidence>
<dbReference type="InterPro" id="IPR011990">
    <property type="entry name" value="TPR-like_helical_dom_sf"/>
</dbReference>
<evidence type="ECO:0000256" key="1">
    <source>
        <dbReference type="ARBA" id="ARBA00004141"/>
    </source>
</evidence>
<feature type="transmembrane region" description="Helical" evidence="5">
    <location>
        <begin position="436"/>
        <end position="454"/>
    </location>
</feature>
<feature type="transmembrane region" description="Helical" evidence="5">
    <location>
        <begin position="286"/>
        <end position="304"/>
    </location>
</feature>
<sequence length="781" mass="89642">MILSSPTYTVFIFCLIFSPVMFATTDRWAVTLMEAAIASGILLASLALFSKKQRWYYPPGLLPLLLLLGLTLFQLLPLPHFLLQALSPATFELYSDTILLLHPQSWLPLSVNSQATLDEFFRLSSYVLFYVLTIQLLADRKRLRKTVYVIICLATGLALISILQKYTTPHLAYGFRQMPKLLATMGPWQNYNHFAGFMEMIFPVTLALFYFFSPQVHYQYTFKEKLNSLFNSHTSNRHLLLGFAAFIIGLSIFLSLSRGGIISFFLSLIFFALLINARFKKSRKSGALFVTFILIVLGVTWIGWDPIMARFARLGWEMHATTNRLAVWQDSMHIIRDFPLFGSGMNTFGNIYQAYCTSPTPGIFYQRAHNDYIELLTDGGLAVFLLVICFLAAVVYSSFKTFRTRRDPYLLYLYIGSLTGIFSLLLHSFTDFNLHIYSNGLYFFLLLGLLVASANTNLHERRQPSRLKAARPITAWMLTGFATIVLLGSLAFNLGTLTATYYTNKNYDFMANRETIEDAAPNKAKNAIDKALLFAPLHGNQFYMSSLYAESTDTKQGLLNKAILRDPSNGIFLQEAGRFYAEQGDDELGEKLISVGAKYGISRPRRLHYYGAWLLERGRKDDAAEQIRQAIFLDSRNLEKYITTFQTYEYSWQDASYAIPHKNDAYYHFARILEKQNEMILAEDYYLKGLEPIDGQETIKPYYFNTVYWFLIKQKKEEKALAIVLQGIKQFPDNIDFRLLAADRYKKMDFQFLATKLYKEILNIDPDNQKAQKRLAAIKHP</sequence>
<gene>
    <name evidence="7" type="ORF">H8E41_07685</name>
</gene>
<proteinExistence type="predicted"/>
<dbReference type="Pfam" id="PF04932">
    <property type="entry name" value="Wzy_C"/>
    <property type="match status" value="1"/>
</dbReference>